<dbReference type="FunFam" id="2.30.30.60:FF:000001">
    <property type="entry name" value="MscS Mechanosensitive ion channel"/>
    <property type="match status" value="1"/>
</dbReference>
<dbReference type="GO" id="GO:0005886">
    <property type="term" value="C:plasma membrane"/>
    <property type="evidence" value="ECO:0007669"/>
    <property type="project" value="UniProtKB-SubCell"/>
</dbReference>
<evidence type="ECO:0000256" key="6">
    <source>
        <dbReference type="ARBA" id="ARBA00023136"/>
    </source>
</evidence>
<evidence type="ECO:0000313" key="12">
    <source>
        <dbReference type="Proteomes" id="UP001179600"/>
    </source>
</evidence>
<dbReference type="RefSeq" id="WP_272163214.1">
    <property type="nucleotide sequence ID" value="NZ_CP116507.1"/>
</dbReference>
<dbReference type="InterPro" id="IPR045276">
    <property type="entry name" value="YbiO_bact"/>
</dbReference>
<evidence type="ECO:0000256" key="2">
    <source>
        <dbReference type="ARBA" id="ARBA00008017"/>
    </source>
</evidence>
<feature type="domain" description="Mechanosensitive ion channel transmembrane helices 2/3" evidence="10">
    <location>
        <begin position="92"/>
        <end position="132"/>
    </location>
</feature>
<dbReference type="PANTHER" id="PTHR30460:SF0">
    <property type="entry name" value="MODERATE CONDUCTANCE MECHANOSENSITIVE CHANNEL YBIO"/>
    <property type="match status" value="1"/>
</dbReference>
<evidence type="ECO:0000256" key="3">
    <source>
        <dbReference type="ARBA" id="ARBA00022475"/>
    </source>
</evidence>
<proteinExistence type="inferred from homology"/>
<sequence length="298" mass="33087">METTSTTGDLPIAAETTKQLNAFARYWRSIDWDYVFSLLLNKLFSIIIASLVLGLFYRVGNKIIRNSFEKYKQKDNYSENRVQTLYSLVSNVFQYTLFFIYAYALLSIIGIPVSSLLAGAGIAGVAIGLGAQGFINDFITGFFIILEKQIEVGDFVEIDAFQGTVQSVGLRTTQIKGVDGAIHFIPNRTILVISNLSKANRLVAIQLRVAPDTNIEYMKQLITDVNEVMVPLYPDIKTPPEIVGLIDLGNGNLALKIIMYTRNGSQIKIQSEFLEAYLTKLSENGIAVPQTPLILTPK</sequence>
<keyword evidence="6 8" id="KW-0472">Membrane</keyword>
<dbReference type="Gene3D" id="1.10.287.1260">
    <property type="match status" value="1"/>
</dbReference>
<evidence type="ECO:0000256" key="4">
    <source>
        <dbReference type="ARBA" id="ARBA00022692"/>
    </source>
</evidence>
<dbReference type="Gene3D" id="3.30.70.100">
    <property type="match status" value="1"/>
</dbReference>
<keyword evidence="3" id="KW-1003">Cell membrane</keyword>
<feature type="transmembrane region" description="Helical" evidence="8">
    <location>
        <begin position="34"/>
        <end position="57"/>
    </location>
</feature>
<dbReference type="SUPFAM" id="SSF82861">
    <property type="entry name" value="Mechanosensitive channel protein MscS (YggB), transmembrane region"/>
    <property type="match status" value="1"/>
</dbReference>
<comment type="subcellular location">
    <subcellularLocation>
        <location evidence="1">Cell membrane</location>
        <topology evidence="1">Multi-pass membrane protein</topology>
    </subcellularLocation>
</comment>
<name>A0AAF0BC82_9ENTE</name>
<feature type="domain" description="Mechanosensitive ion channel MscS" evidence="9">
    <location>
        <begin position="135"/>
        <end position="198"/>
    </location>
</feature>
<comment type="function">
    <text evidence="7">May play a role in resistance to osmotic downshock.</text>
</comment>
<evidence type="ECO:0000256" key="7">
    <source>
        <dbReference type="ARBA" id="ARBA00059688"/>
    </source>
</evidence>
<evidence type="ECO:0000256" key="1">
    <source>
        <dbReference type="ARBA" id="ARBA00004651"/>
    </source>
</evidence>
<dbReference type="InterPro" id="IPR011014">
    <property type="entry name" value="MscS_channel_TM-2"/>
</dbReference>
<dbReference type="InterPro" id="IPR011066">
    <property type="entry name" value="MscS_channel_C_sf"/>
</dbReference>
<dbReference type="EMBL" id="CP116507">
    <property type="protein sequence ID" value="WCG22353.1"/>
    <property type="molecule type" value="Genomic_DNA"/>
</dbReference>
<evidence type="ECO:0000259" key="9">
    <source>
        <dbReference type="Pfam" id="PF00924"/>
    </source>
</evidence>
<dbReference type="AlphaFoldDB" id="A0AAF0BC82"/>
<dbReference type="Pfam" id="PF21088">
    <property type="entry name" value="MS_channel_1st"/>
    <property type="match status" value="1"/>
</dbReference>
<dbReference type="InterPro" id="IPR006685">
    <property type="entry name" value="MscS_channel_2nd"/>
</dbReference>
<dbReference type="InterPro" id="IPR049142">
    <property type="entry name" value="MS_channel_1st"/>
</dbReference>
<reference evidence="11" key="1">
    <citation type="submission" date="2023-01" db="EMBL/GenBank/DDBJ databases">
        <title>Oxazolidinone resistance genes in florfenicol resistant enterococci from beef cattle and veal calves at slaughter.</title>
        <authorList>
            <person name="Biggel M."/>
        </authorList>
    </citation>
    <scope>NUCLEOTIDE SEQUENCE</scope>
    <source>
        <strain evidence="11">K204-1</strain>
    </source>
</reference>
<evidence type="ECO:0000259" key="10">
    <source>
        <dbReference type="Pfam" id="PF21088"/>
    </source>
</evidence>
<accession>A0AAF0BC82</accession>
<organism evidence="11 12">
    <name type="scientific">Vagococcus lutrae</name>
    <dbReference type="NCBI Taxonomy" id="81947"/>
    <lineage>
        <taxon>Bacteria</taxon>
        <taxon>Bacillati</taxon>
        <taxon>Bacillota</taxon>
        <taxon>Bacilli</taxon>
        <taxon>Lactobacillales</taxon>
        <taxon>Enterococcaceae</taxon>
        <taxon>Vagococcus</taxon>
    </lineage>
</organism>
<dbReference type="Gene3D" id="2.30.30.60">
    <property type="match status" value="1"/>
</dbReference>
<keyword evidence="5 8" id="KW-1133">Transmembrane helix</keyword>
<dbReference type="Proteomes" id="UP001179600">
    <property type="component" value="Chromosome"/>
</dbReference>
<dbReference type="SUPFAM" id="SSF82689">
    <property type="entry name" value="Mechanosensitive channel protein MscS (YggB), C-terminal domain"/>
    <property type="match status" value="1"/>
</dbReference>
<dbReference type="SUPFAM" id="SSF50182">
    <property type="entry name" value="Sm-like ribonucleoproteins"/>
    <property type="match status" value="1"/>
</dbReference>
<dbReference type="InterPro" id="IPR023408">
    <property type="entry name" value="MscS_beta-dom_sf"/>
</dbReference>
<feature type="transmembrane region" description="Helical" evidence="8">
    <location>
        <begin position="92"/>
        <end position="111"/>
    </location>
</feature>
<evidence type="ECO:0000256" key="8">
    <source>
        <dbReference type="SAM" id="Phobius"/>
    </source>
</evidence>
<keyword evidence="4 8" id="KW-0812">Transmembrane</keyword>
<evidence type="ECO:0000256" key="5">
    <source>
        <dbReference type="ARBA" id="ARBA00022989"/>
    </source>
</evidence>
<dbReference type="PANTHER" id="PTHR30460">
    <property type="entry name" value="MODERATE CONDUCTANCE MECHANOSENSITIVE CHANNEL YBIO"/>
    <property type="match status" value="1"/>
</dbReference>
<dbReference type="Pfam" id="PF00924">
    <property type="entry name" value="MS_channel_2nd"/>
    <property type="match status" value="1"/>
</dbReference>
<feature type="transmembrane region" description="Helical" evidence="8">
    <location>
        <begin position="117"/>
        <end position="139"/>
    </location>
</feature>
<comment type="similarity">
    <text evidence="2">Belongs to the MscS (TC 1.A.23) family.</text>
</comment>
<evidence type="ECO:0000313" key="11">
    <source>
        <dbReference type="EMBL" id="WCG22353.1"/>
    </source>
</evidence>
<dbReference type="GO" id="GO:0008381">
    <property type="term" value="F:mechanosensitive monoatomic ion channel activity"/>
    <property type="evidence" value="ECO:0007669"/>
    <property type="project" value="InterPro"/>
</dbReference>
<gene>
    <name evidence="11" type="ORF">PML95_08105</name>
</gene>
<protein>
    <submittedName>
        <fullName evidence="11">Mechanosensitive ion channel family protein</fullName>
    </submittedName>
</protein>
<dbReference type="InterPro" id="IPR010920">
    <property type="entry name" value="LSM_dom_sf"/>
</dbReference>